<geneLocation type="mitochondrion" evidence="1"/>
<dbReference type="RefSeq" id="NP_943731.1">
    <property type="nucleotide sequence ID" value="NC_005256.1"/>
</dbReference>
<organism evidence="1">
    <name type="scientific">Talaromyces marneffei</name>
    <name type="common">Penicillium marneffei</name>
    <dbReference type="NCBI Taxonomy" id="37727"/>
    <lineage>
        <taxon>Eukaryota</taxon>
        <taxon>Fungi</taxon>
        <taxon>Dikarya</taxon>
        <taxon>Ascomycota</taxon>
        <taxon>Pezizomycotina</taxon>
        <taxon>Eurotiomycetes</taxon>
        <taxon>Eurotiomycetidae</taxon>
        <taxon>Eurotiales</taxon>
        <taxon>Trichocomaceae</taxon>
        <taxon>Talaromyces</taxon>
        <taxon>Talaromyces sect. Talaromyces</taxon>
    </lineage>
</organism>
<reference evidence="1" key="1">
    <citation type="journal article" date="2003" name="FEBS Lett.">
        <title>The mitochondrial genome of the thermal dimorphic fungus Penicillium marneffei is more closely related to those of molds than yeasts.</title>
        <authorList>
            <person name="Woo P.C."/>
            <person name="Zhen H."/>
            <person name="Cai J.J."/>
            <person name="Yu J."/>
            <person name="Lau S.K."/>
            <person name="Wang J."/>
            <person name="Teng J.L."/>
            <person name="Wong S.S."/>
            <person name="Tse R.H."/>
            <person name="Chen R."/>
            <person name="Yang H."/>
            <person name="Liu B."/>
            <person name="Yuen K.Y."/>
        </authorList>
    </citation>
    <scope>NUCLEOTIDE SEQUENCE</scope>
    <source>
        <strain evidence="1">MP1</strain>
    </source>
</reference>
<evidence type="ECO:0000313" key="3">
    <source>
        <dbReference type="EMBL" id="AND97014.1"/>
    </source>
</evidence>
<gene>
    <name evidence="2" type="primary">urf2</name>
</gene>
<proteinExistence type="predicted"/>
<evidence type="ECO:0000313" key="2">
    <source>
        <dbReference type="EMBL" id="AND96997.1"/>
    </source>
</evidence>
<sequence>MLTMREFMYNSMPDYFNAEEVLFAYNYLTYFSDAAQTAVNKLYAPATAHIEACISCKIEIQNRIYDVWRLRHSIELQLANHEHSAFIARLVTETQLHKSVILNQLRQSLLSGDQILLDAGLDLIAGPIEPRKVDIAQHIMLLRAP</sequence>
<protein>
    <submittedName>
        <fullName evidence="1">URF2</fullName>
    </submittedName>
</protein>
<reference evidence="2" key="2">
    <citation type="submission" date="2016-02" db="EMBL/GenBank/DDBJ databases">
        <title>Complete mitochondrial genome sequences of four strains of Penicillium marneffei.</title>
        <authorList>
            <person name="Tam E.W.T."/>
            <person name="Lau S.K.P."/>
            <person name="Woo P.C.Y."/>
        </authorList>
    </citation>
    <scope>NUCLEOTIDE SEQUENCE</scope>
    <source>
        <strain evidence="2">PM19</strain>
        <strain evidence="3">PM20</strain>
        <strain evidence="4">PM26</strain>
    </source>
</reference>
<dbReference type="VEuPathDB" id="FungiDB:PMAA_m0490"/>
<keyword evidence="1" id="KW-0496">Mitochondrion</keyword>
<dbReference type="EMBL" id="KU761330">
    <property type="protein sequence ID" value="AND96997.1"/>
    <property type="molecule type" value="Genomic_DNA"/>
</dbReference>
<accession>Q6V9B8</accession>
<dbReference type="EMBL" id="KU761331">
    <property type="protein sequence ID" value="AND97014.1"/>
    <property type="molecule type" value="Genomic_DNA"/>
</dbReference>
<dbReference type="AlphaFoldDB" id="Q6V9B8"/>
<dbReference type="EMBL" id="KU761332">
    <property type="protein sequence ID" value="AND97031.1"/>
    <property type="molecule type" value="Genomic_DNA"/>
</dbReference>
<name>Q6V9B8_TALMA</name>
<evidence type="ECO:0000313" key="4">
    <source>
        <dbReference type="EMBL" id="AND97031.1"/>
    </source>
</evidence>
<evidence type="ECO:0000313" key="1">
    <source>
        <dbReference type="EMBL" id="AAQ54932.1"/>
    </source>
</evidence>
<dbReference type="EMBL" id="AY347307">
    <property type="protein sequence ID" value="AAQ54932.1"/>
    <property type="molecule type" value="Genomic_DNA"/>
</dbReference>